<proteinExistence type="predicted"/>
<dbReference type="NCBIfam" id="TIGR00268">
    <property type="entry name" value="ATP-dependent sacrificial sulfur transferase LarE"/>
    <property type="match status" value="1"/>
</dbReference>
<feature type="domain" description="NAD/GMP synthase" evidence="1">
    <location>
        <begin position="29"/>
        <end position="90"/>
    </location>
</feature>
<comment type="caution">
    <text evidence="2">The sequence shown here is derived from an EMBL/GenBank/DDBJ whole genome shotgun (WGS) entry which is preliminary data.</text>
</comment>
<protein>
    <recommendedName>
        <fullName evidence="1">NAD/GMP synthase domain-containing protein</fullName>
    </recommendedName>
</protein>
<dbReference type="InterPro" id="IPR014729">
    <property type="entry name" value="Rossmann-like_a/b/a_fold"/>
</dbReference>
<evidence type="ECO:0000259" key="1">
    <source>
        <dbReference type="Pfam" id="PF02540"/>
    </source>
</evidence>
<evidence type="ECO:0000313" key="2">
    <source>
        <dbReference type="EMBL" id="TVP39604.1"/>
    </source>
</evidence>
<dbReference type="InterPro" id="IPR052188">
    <property type="entry name" value="Ni-pincer_cofactor_biosynth"/>
</dbReference>
<sequence>MSINTIKSGDDSNQSRYHLLLNWFRSRNCKVLVALSGGVDSALVALAARHALGKDKVLAITANYQTLANEELETAKKVAKEIDVIHLLIEYNELENPNFTKNDKLRCFHCRSELATNLLKVAKEKNITLLVDGTNLDDLDDDRPGMVALHSRGIKSPLLEIGLNKNEVRHLARINNLSVHDKPSNSCLASRVPHGTEIELVKLRRIERCEIIVKKISGARQLRVRDHDTIARIEVEKSEITKLCTHDKIDKIVSAIKDLGFKHVTLDLEGYGKKDIRKLYENEIITIDKYVRK</sequence>
<evidence type="ECO:0000313" key="3">
    <source>
        <dbReference type="Proteomes" id="UP000315289"/>
    </source>
</evidence>
<organism evidence="2 3">
    <name type="scientific">Candidatus Nitrosocosmicus arcticus</name>
    <dbReference type="NCBI Taxonomy" id="2035267"/>
    <lineage>
        <taxon>Archaea</taxon>
        <taxon>Nitrososphaerota</taxon>
        <taxon>Nitrososphaeria</taxon>
        <taxon>Nitrososphaerales</taxon>
        <taxon>Nitrososphaeraceae</taxon>
        <taxon>Candidatus Nitrosocosmicus</taxon>
    </lineage>
</organism>
<dbReference type="Gene3D" id="3.40.50.620">
    <property type="entry name" value="HUPs"/>
    <property type="match status" value="1"/>
</dbReference>
<dbReference type="SUPFAM" id="SSF52402">
    <property type="entry name" value="Adenine nucleotide alpha hydrolases-like"/>
    <property type="match status" value="1"/>
</dbReference>
<dbReference type="EMBL" id="VOAH01000014">
    <property type="protein sequence ID" value="TVP39604.1"/>
    <property type="molecule type" value="Genomic_DNA"/>
</dbReference>
<dbReference type="InterPro" id="IPR022310">
    <property type="entry name" value="NAD/GMP_synthase"/>
</dbReference>
<dbReference type="CDD" id="cd01990">
    <property type="entry name" value="LarE-like"/>
    <property type="match status" value="1"/>
</dbReference>
<dbReference type="PIRSF" id="PIRSF006661">
    <property type="entry name" value="PP-lp_UCP006661"/>
    <property type="match status" value="1"/>
</dbReference>
<dbReference type="Pfam" id="PF02540">
    <property type="entry name" value="NAD_synthase"/>
    <property type="match status" value="1"/>
</dbReference>
<dbReference type="PANTHER" id="PTHR43169:SF2">
    <property type="entry name" value="NAD_GMP SYNTHASE DOMAIN-CONTAINING PROTEIN"/>
    <property type="match status" value="1"/>
</dbReference>
<reference evidence="2 3" key="1">
    <citation type="journal article" date="2019" name="Front. Microbiol.">
        <title>Ammonia Oxidation by the Arctic Terrestrial Thaumarchaeote Candidatus Nitrosocosmicus arcticus Is Stimulated by Increasing Temperatures.</title>
        <authorList>
            <person name="Alves R.J.E."/>
            <person name="Kerou M."/>
            <person name="Zappe A."/>
            <person name="Bittner R."/>
            <person name="Abby S.S."/>
            <person name="Schmidt H.A."/>
            <person name="Pfeifer K."/>
            <person name="Schleper C."/>
        </authorList>
    </citation>
    <scope>NUCLEOTIDE SEQUENCE [LARGE SCALE GENOMIC DNA]</scope>
    <source>
        <strain evidence="2 3">Kfb</strain>
    </source>
</reference>
<dbReference type="GO" id="GO:0006163">
    <property type="term" value="P:purine nucleotide metabolic process"/>
    <property type="evidence" value="ECO:0007669"/>
    <property type="project" value="UniProtKB-ARBA"/>
</dbReference>
<dbReference type="RefSeq" id="WP_144733429.1">
    <property type="nucleotide sequence ID" value="NZ_ML675589.1"/>
</dbReference>
<name>A0A557SSM3_9ARCH</name>
<dbReference type="Proteomes" id="UP000315289">
    <property type="component" value="Unassembled WGS sequence"/>
</dbReference>
<gene>
    <name evidence="2" type="ORF">NARC_140059</name>
</gene>
<accession>A0A557SSM3</accession>
<dbReference type="OrthoDB" id="61764at2157"/>
<keyword evidence="3" id="KW-1185">Reference proteome</keyword>
<dbReference type="AlphaFoldDB" id="A0A557SSM3"/>
<dbReference type="PANTHER" id="PTHR43169">
    <property type="entry name" value="EXSB FAMILY PROTEIN"/>
    <property type="match status" value="1"/>
</dbReference>
<dbReference type="GO" id="GO:0016783">
    <property type="term" value="F:sulfurtransferase activity"/>
    <property type="evidence" value="ECO:0007669"/>
    <property type="project" value="InterPro"/>
</dbReference>
<dbReference type="InterPro" id="IPR005232">
    <property type="entry name" value="LarE"/>
</dbReference>